<dbReference type="GO" id="GO:0006730">
    <property type="term" value="P:one-carbon metabolic process"/>
    <property type="evidence" value="ECO:0007669"/>
    <property type="project" value="TreeGrafter"/>
</dbReference>
<dbReference type="PANTHER" id="PTHR18952:SF236">
    <property type="entry name" value="ALPHA CARBONIC ANHYDRASE 1, CHLOROPLASTIC"/>
    <property type="match status" value="1"/>
</dbReference>
<dbReference type="InterPro" id="IPR001148">
    <property type="entry name" value="CA_dom"/>
</dbReference>
<gene>
    <name evidence="13" type="primary">LOC111433975</name>
</gene>
<dbReference type="EC" id="4.2.1.1" evidence="5 10"/>
<evidence type="ECO:0000256" key="2">
    <source>
        <dbReference type="ARBA" id="ARBA00002904"/>
    </source>
</evidence>
<keyword evidence="8 10" id="KW-0456">Lyase</keyword>
<keyword evidence="10" id="KW-0732">Signal</keyword>
<dbReference type="RefSeq" id="XP_022927058.1">
    <property type="nucleotide sequence ID" value="XM_023071290.1"/>
</dbReference>
<feature type="domain" description="Alpha-carbonic anhydrase" evidence="11">
    <location>
        <begin position="28"/>
        <end position="263"/>
    </location>
</feature>
<dbReference type="Proteomes" id="UP000504609">
    <property type="component" value="Unplaced"/>
</dbReference>
<reference evidence="13" key="1">
    <citation type="submission" date="2025-08" db="UniProtKB">
        <authorList>
            <consortium name="RefSeq"/>
        </authorList>
    </citation>
    <scope>IDENTIFICATION</scope>
    <source>
        <tissue evidence="13">Young leaves</tissue>
    </source>
</reference>
<dbReference type="Gene3D" id="3.10.200.10">
    <property type="entry name" value="Alpha carbonic anhydrase"/>
    <property type="match status" value="1"/>
</dbReference>
<comment type="catalytic activity">
    <reaction evidence="9 10">
        <text>hydrogencarbonate + H(+) = CO2 + H2O</text>
        <dbReference type="Rhea" id="RHEA:10748"/>
        <dbReference type="ChEBI" id="CHEBI:15377"/>
        <dbReference type="ChEBI" id="CHEBI:15378"/>
        <dbReference type="ChEBI" id="CHEBI:16526"/>
        <dbReference type="ChEBI" id="CHEBI:17544"/>
        <dbReference type="EC" id="4.2.1.1"/>
    </reaction>
</comment>
<evidence type="ECO:0000313" key="12">
    <source>
        <dbReference type="Proteomes" id="UP000504609"/>
    </source>
</evidence>
<evidence type="ECO:0000256" key="5">
    <source>
        <dbReference type="ARBA" id="ARBA00012925"/>
    </source>
</evidence>
<dbReference type="GeneID" id="111433975"/>
<dbReference type="PANTHER" id="PTHR18952">
    <property type="entry name" value="CARBONIC ANHYDRASE"/>
    <property type="match status" value="1"/>
</dbReference>
<feature type="chain" id="PRO_5027153404" description="Carbonic anhydrase" evidence="10">
    <location>
        <begin position="23"/>
        <end position="264"/>
    </location>
</feature>
<evidence type="ECO:0000256" key="10">
    <source>
        <dbReference type="RuleBase" id="RU367011"/>
    </source>
</evidence>
<evidence type="ECO:0000256" key="1">
    <source>
        <dbReference type="ARBA" id="ARBA00001947"/>
    </source>
</evidence>
<dbReference type="InterPro" id="IPR018338">
    <property type="entry name" value="Carbonic_anhydrase_a-class_CS"/>
</dbReference>
<comment type="similarity">
    <text evidence="10">Belongs to the alpha-carbonic anhydrase family.</text>
</comment>
<dbReference type="SUPFAM" id="SSF51069">
    <property type="entry name" value="Carbonic anhydrase"/>
    <property type="match status" value="1"/>
</dbReference>
<evidence type="ECO:0000313" key="13">
    <source>
        <dbReference type="RefSeq" id="XP_022927058.1"/>
    </source>
</evidence>
<evidence type="ECO:0000256" key="7">
    <source>
        <dbReference type="ARBA" id="ARBA00022833"/>
    </source>
</evidence>
<evidence type="ECO:0000256" key="3">
    <source>
        <dbReference type="ARBA" id="ARBA00004470"/>
    </source>
</evidence>
<proteinExistence type="inferred from homology"/>
<keyword evidence="6 10" id="KW-0479">Metal-binding</keyword>
<dbReference type="GO" id="GO:0008270">
    <property type="term" value="F:zinc ion binding"/>
    <property type="evidence" value="ECO:0007669"/>
    <property type="project" value="UniProtKB-UniRule"/>
</dbReference>
<dbReference type="GO" id="GO:0009570">
    <property type="term" value="C:chloroplast stroma"/>
    <property type="evidence" value="ECO:0007669"/>
    <property type="project" value="UniProtKB-SubCell"/>
</dbReference>
<comment type="similarity">
    <text evidence="4">Belongs to the alpha-class carbonic anhydrase family.</text>
</comment>
<name>A0A6J1EJY1_CUCMO</name>
<sequence length="264" mass="29037">MAPLLSSFFVFSLLLIVVFVQAGEHQSTPFTYMGPQGPENWGSLCPSYAACSNGKSQSPIDIVTNLAATSNYHQTLVKRYTAANATLINNGFNIGVHFENGSGGMAVINGKSYTLQQMHWHSPSEHRLNGQLFAAELHLVHQADDFSLSVIGILLQYGDPDPLLQQVQDKLAALANGTGTNKEVYVALGDLEPKLVRKNKYYRYTGSLTTPPCTENVMWTILGTAKTISKEQIKALKLPLAPVYKNNARPVQPLNDRKVEIFEE</sequence>
<dbReference type="CDD" id="cd03124">
    <property type="entry name" value="alpha_CA_prokaryotic_like"/>
    <property type="match status" value="1"/>
</dbReference>
<dbReference type="AlphaFoldDB" id="A0A6J1EJY1"/>
<comment type="function">
    <text evidence="2 10">Reversible hydration of carbon dioxide.</text>
</comment>
<evidence type="ECO:0000256" key="9">
    <source>
        <dbReference type="ARBA" id="ARBA00048348"/>
    </source>
</evidence>
<organism evidence="12 13">
    <name type="scientific">Cucurbita moschata</name>
    <name type="common">Winter crookneck squash</name>
    <name type="synonym">Cucurbita pepo var. moschata</name>
    <dbReference type="NCBI Taxonomy" id="3662"/>
    <lineage>
        <taxon>Eukaryota</taxon>
        <taxon>Viridiplantae</taxon>
        <taxon>Streptophyta</taxon>
        <taxon>Embryophyta</taxon>
        <taxon>Tracheophyta</taxon>
        <taxon>Spermatophyta</taxon>
        <taxon>Magnoliopsida</taxon>
        <taxon>eudicotyledons</taxon>
        <taxon>Gunneridae</taxon>
        <taxon>Pentapetalae</taxon>
        <taxon>rosids</taxon>
        <taxon>fabids</taxon>
        <taxon>Cucurbitales</taxon>
        <taxon>Cucurbitaceae</taxon>
        <taxon>Cucurbiteae</taxon>
        <taxon>Cucurbita</taxon>
    </lineage>
</organism>
<comment type="subcellular location">
    <subcellularLocation>
        <location evidence="3">Plastid</location>
        <location evidence="3">Chloroplast stroma</location>
    </subcellularLocation>
</comment>
<keyword evidence="7 10" id="KW-0862">Zinc</keyword>
<dbReference type="Pfam" id="PF00194">
    <property type="entry name" value="Carb_anhydrase"/>
    <property type="match status" value="1"/>
</dbReference>
<dbReference type="InterPro" id="IPR023561">
    <property type="entry name" value="Carbonic_anhydrase_a-class"/>
</dbReference>
<dbReference type="GO" id="GO:0004089">
    <property type="term" value="F:carbonate dehydratase activity"/>
    <property type="evidence" value="ECO:0007669"/>
    <property type="project" value="UniProtKB-UniRule"/>
</dbReference>
<dbReference type="InterPro" id="IPR036398">
    <property type="entry name" value="CA_dom_sf"/>
</dbReference>
<keyword evidence="12" id="KW-1185">Reference proteome</keyword>
<dbReference type="SMART" id="SM01057">
    <property type="entry name" value="Carb_anhydrase"/>
    <property type="match status" value="1"/>
</dbReference>
<evidence type="ECO:0000256" key="6">
    <source>
        <dbReference type="ARBA" id="ARBA00022723"/>
    </source>
</evidence>
<evidence type="ECO:0000256" key="4">
    <source>
        <dbReference type="ARBA" id="ARBA00006365"/>
    </source>
</evidence>
<dbReference type="InterPro" id="IPR041891">
    <property type="entry name" value="Alpha_CA_prokaryot-like"/>
</dbReference>
<accession>A0A6J1EJY1</accession>
<protein>
    <recommendedName>
        <fullName evidence="5 10">Carbonic anhydrase</fullName>
        <ecNumber evidence="5 10">4.2.1.1</ecNumber>
    </recommendedName>
</protein>
<dbReference type="PROSITE" id="PS00162">
    <property type="entry name" value="ALPHA_CA_1"/>
    <property type="match status" value="1"/>
</dbReference>
<feature type="signal peptide" evidence="10">
    <location>
        <begin position="1"/>
        <end position="22"/>
    </location>
</feature>
<evidence type="ECO:0000256" key="8">
    <source>
        <dbReference type="ARBA" id="ARBA00023239"/>
    </source>
</evidence>
<dbReference type="KEGG" id="cmos:111433975"/>
<evidence type="ECO:0000259" key="11">
    <source>
        <dbReference type="PROSITE" id="PS51144"/>
    </source>
</evidence>
<dbReference type="PROSITE" id="PS51144">
    <property type="entry name" value="ALPHA_CA_2"/>
    <property type="match status" value="1"/>
</dbReference>
<comment type="cofactor">
    <cofactor evidence="1 10">
        <name>Zn(2+)</name>
        <dbReference type="ChEBI" id="CHEBI:29105"/>
    </cofactor>
</comment>